<name>A0AA47E3G2_9GAMM</name>
<sequence>MAMAMAMAMAADCRRNMHFRRMPSLGWPANHRPAPPALDRKEPCLADLLQADKRYKHPKTQH</sequence>
<dbReference type="Proteomes" id="UP001164632">
    <property type="component" value="Chromosome"/>
</dbReference>
<evidence type="ECO:0000313" key="2">
    <source>
        <dbReference type="Proteomes" id="UP001164632"/>
    </source>
</evidence>
<protein>
    <submittedName>
        <fullName evidence="1">Uncharacterized protein</fullName>
    </submittedName>
</protein>
<gene>
    <name evidence="1" type="ORF">OSV15_21385</name>
</gene>
<organism evidence="1 2">
    <name type="scientific">Stutzerimonas frequens</name>
    <dbReference type="NCBI Taxonomy" id="2968969"/>
    <lineage>
        <taxon>Bacteria</taxon>
        <taxon>Pseudomonadati</taxon>
        <taxon>Pseudomonadota</taxon>
        <taxon>Gammaproteobacteria</taxon>
        <taxon>Pseudomonadales</taxon>
        <taxon>Pseudomonadaceae</taxon>
        <taxon>Stutzerimonas</taxon>
    </lineage>
</organism>
<dbReference type="RefSeq" id="WP_267931337.1">
    <property type="nucleotide sequence ID" value="NZ_CP113257.1"/>
</dbReference>
<evidence type="ECO:0000313" key="1">
    <source>
        <dbReference type="EMBL" id="WAE52182.1"/>
    </source>
</evidence>
<proteinExistence type="predicted"/>
<dbReference type="EMBL" id="CP113257">
    <property type="protein sequence ID" value="WAE52182.1"/>
    <property type="molecule type" value="Genomic_DNA"/>
</dbReference>
<accession>A0AA47E3G2</accession>
<reference evidence="1" key="1">
    <citation type="submission" date="2022-11" db="EMBL/GenBank/DDBJ databases">
        <title>Genomic of Pseudomonas TF18.</title>
        <authorList>
            <person name="Liu T."/>
        </authorList>
    </citation>
    <scope>NUCLEOTIDE SEQUENCE</scope>
    <source>
        <strain evidence="1">TF18</strain>
    </source>
</reference>
<dbReference type="AlphaFoldDB" id="A0AA47E3G2"/>